<dbReference type="GeneID" id="63772369"/>
<dbReference type="InParanoid" id="A0A1Y2DWC0"/>
<dbReference type="STRING" id="1141098.A0A1Y2DWC0"/>
<dbReference type="PANTHER" id="PTHR43775:SF20">
    <property type="entry name" value="HYBRID PKS-NRPS SYNTHETASE APDA"/>
    <property type="match status" value="1"/>
</dbReference>
<organism evidence="5 6">
    <name type="scientific">Pseudomassariella vexata</name>
    <dbReference type="NCBI Taxonomy" id="1141098"/>
    <lineage>
        <taxon>Eukaryota</taxon>
        <taxon>Fungi</taxon>
        <taxon>Dikarya</taxon>
        <taxon>Ascomycota</taxon>
        <taxon>Pezizomycotina</taxon>
        <taxon>Sordariomycetes</taxon>
        <taxon>Xylariomycetidae</taxon>
        <taxon>Amphisphaeriales</taxon>
        <taxon>Pseudomassariaceae</taxon>
        <taxon>Pseudomassariella</taxon>
    </lineage>
</organism>
<dbReference type="InterPro" id="IPR014031">
    <property type="entry name" value="Ketoacyl_synth_C"/>
</dbReference>
<dbReference type="AlphaFoldDB" id="A0A1Y2DWC0"/>
<evidence type="ECO:0000256" key="3">
    <source>
        <dbReference type="ARBA" id="ARBA00022679"/>
    </source>
</evidence>
<evidence type="ECO:0000313" key="5">
    <source>
        <dbReference type="EMBL" id="ORY63489.1"/>
    </source>
</evidence>
<dbReference type="Gene3D" id="3.40.47.10">
    <property type="match status" value="1"/>
</dbReference>
<dbReference type="Pfam" id="PF02801">
    <property type="entry name" value="Ketoacyl-synt_C"/>
    <property type="match status" value="1"/>
</dbReference>
<dbReference type="InterPro" id="IPR050091">
    <property type="entry name" value="PKS_NRPS_Biosynth_Enz"/>
</dbReference>
<keyword evidence="2" id="KW-0597">Phosphoprotein</keyword>
<reference evidence="5 6" key="1">
    <citation type="submission" date="2016-07" db="EMBL/GenBank/DDBJ databases">
        <title>Pervasive Adenine N6-methylation of Active Genes in Fungi.</title>
        <authorList>
            <consortium name="DOE Joint Genome Institute"/>
            <person name="Mondo S.J."/>
            <person name="Dannebaum R.O."/>
            <person name="Kuo R.C."/>
            <person name="Labutti K."/>
            <person name="Haridas S."/>
            <person name="Kuo A."/>
            <person name="Salamov A."/>
            <person name="Ahrendt S.R."/>
            <person name="Lipzen A."/>
            <person name="Sullivan W."/>
            <person name="Andreopoulos W.B."/>
            <person name="Clum A."/>
            <person name="Lindquist E."/>
            <person name="Daum C."/>
            <person name="Ramamoorthy G.K."/>
            <person name="Gryganskyi A."/>
            <person name="Culley D."/>
            <person name="Magnuson J.K."/>
            <person name="James T.Y."/>
            <person name="O'Malley M.A."/>
            <person name="Stajich J.E."/>
            <person name="Spatafora J.W."/>
            <person name="Visel A."/>
            <person name="Grigoriev I.V."/>
        </authorList>
    </citation>
    <scope>NUCLEOTIDE SEQUENCE [LARGE SCALE GENOMIC DNA]</scope>
    <source>
        <strain evidence="5 6">CBS 129021</strain>
    </source>
</reference>
<dbReference type="GO" id="GO:0006633">
    <property type="term" value="P:fatty acid biosynthetic process"/>
    <property type="evidence" value="ECO:0007669"/>
    <property type="project" value="TreeGrafter"/>
</dbReference>
<dbReference type="GO" id="GO:0004312">
    <property type="term" value="F:fatty acid synthase activity"/>
    <property type="evidence" value="ECO:0007669"/>
    <property type="project" value="TreeGrafter"/>
</dbReference>
<dbReference type="SUPFAM" id="SSF53901">
    <property type="entry name" value="Thiolase-like"/>
    <property type="match status" value="1"/>
</dbReference>
<keyword evidence="3" id="KW-0808">Transferase</keyword>
<name>A0A1Y2DWC0_9PEZI</name>
<keyword evidence="1" id="KW-0596">Phosphopantetheine</keyword>
<evidence type="ECO:0000259" key="4">
    <source>
        <dbReference type="PROSITE" id="PS52004"/>
    </source>
</evidence>
<dbReference type="Proteomes" id="UP000193689">
    <property type="component" value="Unassembled WGS sequence"/>
</dbReference>
<dbReference type="GO" id="GO:0044550">
    <property type="term" value="P:secondary metabolite biosynthetic process"/>
    <property type="evidence" value="ECO:0007669"/>
    <property type="project" value="TreeGrafter"/>
</dbReference>
<sequence>MRLRLAKAADRPQYYEAHGTGTLAGDPIEAEAIQAVIFRQGFDHAEDKTLLVGSINTVIGHLKRIAVLAGMLKASLAIQHSLVPPNLHFVQLGPKIKPLHGHMRVPKAETS</sequence>
<dbReference type="RefSeq" id="XP_040715146.1">
    <property type="nucleotide sequence ID" value="XM_040856157.1"/>
</dbReference>
<gene>
    <name evidence="5" type="ORF">BCR38DRAFT_345120</name>
</gene>
<dbReference type="InterPro" id="IPR016039">
    <property type="entry name" value="Thiolase-like"/>
</dbReference>
<dbReference type="EMBL" id="MCFJ01000008">
    <property type="protein sequence ID" value="ORY63489.1"/>
    <property type="molecule type" value="Genomic_DNA"/>
</dbReference>
<accession>A0A1Y2DWC0</accession>
<dbReference type="InterPro" id="IPR020841">
    <property type="entry name" value="PKS_Beta-ketoAc_synthase_dom"/>
</dbReference>
<feature type="domain" description="Ketosynthase family 3 (KS3)" evidence="4">
    <location>
        <begin position="1"/>
        <end position="111"/>
    </location>
</feature>
<keyword evidence="6" id="KW-1185">Reference proteome</keyword>
<evidence type="ECO:0000256" key="2">
    <source>
        <dbReference type="ARBA" id="ARBA00022553"/>
    </source>
</evidence>
<evidence type="ECO:0000313" key="6">
    <source>
        <dbReference type="Proteomes" id="UP000193689"/>
    </source>
</evidence>
<dbReference type="OrthoDB" id="329835at2759"/>
<protein>
    <submittedName>
        <fullName evidence="5">Thiolase-like protein</fullName>
    </submittedName>
</protein>
<proteinExistence type="predicted"/>
<evidence type="ECO:0000256" key="1">
    <source>
        <dbReference type="ARBA" id="ARBA00022450"/>
    </source>
</evidence>
<dbReference type="PROSITE" id="PS52004">
    <property type="entry name" value="KS3_2"/>
    <property type="match status" value="1"/>
</dbReference>
<comment type="caution">
    <text evidence="5">The sequence shown here is derived from an EMBL/GenBank/DDBJ whole genome shotgun (WGS) entry which is preliminary data.</text>
</comment>
<dbReference type="PANTHER" id="PTHR43775">
    <property type="entry name" value="FATTY ACID SYNTHASE"/>
    <property type="match status" value="1"/>
</dbReference>